<dbReference type="InterPro" id="IPR029044">
    <property type="entry name" value="Nucleotide-diphossugar_trans"/>
</dbReference>
<evidence type="ECO:0000256" key="4">
    <source>
        <dbReference type="ARBA" id="ARBA00022679"/>
    </source>
</evidence>
<dbReference type="PATRIC" id="fig|869719.3.peg.3582"/>
<dbReference type="EMBL" id="LDTB01000089">
    <property type="protein sequence ID" value="KTT68745.1"/>
    <property type="molecule type" value="Genomic_DNA"/>
</dbReference>
<keyword evidence="4" id="KW-0808">Transferase</keyword>
<dbReference type="InterPro" id="IPR001173">
    <property type="entry name" value="Glyco_trans_2-like"/>
</dbReference>
<dbReference type="GO" id="GO:0005886">
    <property type="term" value="C:plasma membrane"/>
    <property type="evidence" value="ECO:0007669"/>
    <property type="project" value="UniProtKB-SubCell"/>
</dbReference>
<dbReference type="OrthoDB" id="8455661at2"/>
<evidence type="ECO:0000256" key="2">
    <source>
        <dbReference type="ARBA" id="ARBA00022475"/>
    </source>
</evidence>
<comment type="caution">
    <text evidence="7">The sequence shown here is derived from an EMBL/GenBank/DDBJ whole genome shotgun (WGS) entry which is preliminary data.</text>
</comment>
<evidence type="ECO:0000256" key="1">
    <source>
        <dbReference type="ARBA" id="ARBA00004236"/>
    </source>
</evidence>
<evidence type="ECO:0000256" key="5">
    <source>
        <dbReference type="ARBA" id="ARBA00023136"/>
    </source>
</evidence>
<evidence type="ECO:0000259" key="6">
    <source>
        <dbReference type="Pfam" id="PF00535"/>
    </source>
</evidence>
<sequence length="262" mass="29576">MNWSFVIPYFNEVDYLPATLDSLAAQTLRPFRLILVDNASTDGSAALARRIGATLADTDVVHLREDRPGKIHALETGLAAVTTPFVAFGDADTVYPPHYLATADAAYAPGVVAVMGTDVPGADPAAALRKRRHVQVASRVWPKQTHTGGYGQTFRTDAVRAAGGYSERWWRYVLEDHEIMQRVVKQGRVVYPFDLWCVPSDRRNDRSAVNWTLAERLFYHFTPAIAKDWYFYRFLGPRLAARRMDNLNLRDKTWLDKPAPPR</sequence>
<gene>
    <name evidence="7" type="ORF">NS334_16020</name>
</gene>
<name>A0A147HV72_9SPHN</name>
<proteinExistence type="predicted"/>
<keyword evidence="2" id="KW-1003">Cell membrane</keyword>
<dbReference type="Gene3D" id="3.90.550.10">
    <property type="entry name" value="Spore Coat Polysaccharide Biosynthesis Protein SpsA, Chain A"/>
    <property type="match status" value="1"/>
</dbReference>
<evidence type="ECO:0000256" key="3">
    <source>
        <dbReference type="ARBA" id="ARBA00022676"/>
    </source>
</evidence>
<comment type="subcellular location">
    <subcellularLocation>
        <location evidence="1">Cell membrane</location>
    </subcellularLocation>
</comment>
<organism evidence="7 8">
    <name type="scientific">Sphingomonas endophytica</name>
    <dbReference type="NCBI Taxonomy" id="869719"/>
    <lineage>
        <taxon>Bacteria</taxon>
        <taxon>Pseudomonadati</taxon>
        <taxon>Pseudomonadota</taxon>
        <taxon>Alphaproteobacteria</taxon>
        <taxon>Sphingomonadales</taxon>
        <taxon>Sphingomonadaceae</taxon>
        <taxon>Sphingomonas</taxon>
    </lineage>
</organism>
<evidence type="ECO:0000313" key="7">
    <source>
        <dbReference type="EMBL" id="KTT68745.1"/>
    </source>
</evidence>
<keyword evidence="8" id="KW-1185">Reference proteome</keyword>
<protein>
    <recommendedName>
        <fullName evidence="6">Glycosyltransferase 2-like domain-containing protein</fullName>
    </recommendedName>
</protein>
<keyword evidence="5" id="KW-0472">Membrane</keyword>
<reference evidence="7 8" key="1">
    <citation type="journal article" date="2016" name="Front. Microbiol.">
        <title>Genomic Resource of Rice Seed Associated Bacteria.</title>
        <authorList>
            <person name="Midha S."/>
            <person name="Bansal K."/>
            <person name="Sharma S."/>
            <person name="Kumar N."/>
            <person name="Patil P.P."/>
            <person name="Chaudhry V."/>
            <person name="Patil P.B."/>
        </authorList>
    </citation>
    <scope>NUCLEOTIDE SEQUENCE [LARGE SCALE GENOMIC DNA]</scope>
    <source>
        <strain evidence="7 8">NS334</strain>
    </source>
</reference>
<dbReference type="PANTHER" id="PTHR43646:SF2">
    <property type="entry name" value="GLYCOSYLTRANSFERASE 2-LIKE DOMAIN-CONTAINING PROTEIN"/>
    <property type="match status" value="1"/>
</dbReference>
<dbReference type="Pfam" id="PF00535">
    <property type="entry name" value="Glycos_transf_2"/>
    <property type="match status" value="1"/>
</dbReference>
<dbReference type="SUPFAM" id="SSF53448">
    <property type="entry name" value="Nucleotide-diphospho-sugar transferases"/>
    <property type="match status" value="1"/>
</dbReference>
<dbReference type="PANTHER" id="PTHR43646">
    <property type="entry name" value="GLYCOSYLTRANSFERASE"/>
    <property type="match status" value="1"/>
</dbReference>
<keyword evidence="3" id="KW-0328">Glycosyltransferase</keyword>
<dbReference type="AlphaFoldDB" id="A0A147HV72"/>
<dbReference type="Proteomes" id="UP000074310">
    <property type="component" value="Unassembled WGS sequence"/>
</dbReference>
<dbReference type="CDD" id="cd00761">
    <property type="entry name" value="Glyco_tranf_GTA_type"/>
    <property type="match status" value="1"/>
</dbReference>
<dbReference type="GO" id="GO:0016757">
    <property type="term" value="F:glycosyltransferase activity"/>
    <property type="evidence" value="ECO:0007669"/>
    <property type="project" value="UniProtKB-KW"/>
</dbReference>
<dbReference type="RefSeq" id="WP_058756948.1">
    <property type="nucleotide sequence ID" value="NZ_LDTB01000089.1"/>
</dbReference>
<feature type="domain" description="Glycosyltransferase 2-like" evidence="6">
    <location>
        <begin position="4"/>
        <end position="133"/>
    </location>
</feature>
<evidence type="ECO:0000313" key="8">
    <source>
        <dbReference type="Proteomes" id="UP000074310"/>
    </source>
</evidence>
<accession>A0A147HV72</accession>